<dbReference type="FunFam" id="1.10.287.130:FF:000001">
    <property type="entry name" value="Two-component sensor histidine kinase"/>
    <property type="match status" value="1"/>
</dbReference>
<comment type="catalytic activity">
    <reaction evidence="1">
        <text>ATP + protein L-histidine = ADP + protein N-phospho-L-histidine.</text>
        <dbReference type="EC" id="2.7.13.3"/>
    </reaction>
</comment>
<dbReference type="SUPFAM" id="SSF47384">
    <property type="entry name" value="Homodimeric domain of signal transducing histidine kinase"/>
    <property type="match status" value="1"/>
</dbReference>
<dbReference type="InterPro" id="IPR000700">
    <property type="entry name" value="PAS-assoc_C"/>
</dbReference>
<dbReference type="SMART" id="SM00086">
    <property type="entry name" value="PAC"/>
    <property type="match status" value="2"/>
</dbReference>
<dbReference type="InterPro" id="IPR003661">
    <property type="entry name" value="HisK_dim/P_dom"/>
</dbReference>
<evidence type="ECO:0000256" key="12">
    <source>
        <dbReference type="PROSITE-ProRule" id="PRU00169"/>
    </source>
</evidence>
<keyword evidence="6 18" id="KW-0418">Kinase</keyword>
<dbReference type="HOGENOM" id="CLU_013319_0_0_6"/>
<dbReference type="PRINTS" id="PR00344">
    <property type="entry name" value="BCTRLSENSOR"/>
</dbReference>
<feature type="modified residue" description="4-aspartylphosphate" evidence="12">
    <location>
        <position position="557"/>
    </location>
</feature>
<dbReference type="SMART" id="SM00448">
    <property type="entry name" value="REC"/>
    <property type="match status" value="2"/>
</dbReference>
<dbReference type="PROSITE" id="PS50113">
    <property type="entry name" value="PAC"/>
    <property type="match status" value="2"/>
</dbReference>
<feature type="domain" description="PAS" evidence="16">
    <location>
        <begin position="146"/>
        <end position="199"/>
    </location>
</feature>
<feature type="domain" description="Response regulatory" evidence="15">
    <location>
        <begin position="508"/>
        <end position="627"/>
    </location>
</feature>
<evidence type="ECO:0000256" key="9">
    <source>
        <dbReference type="ARBA" id="ARBA00023136"/>
    </source>
</evidence>
<keyword evidence="5" id="KW-0547">Nucleotide-binding</keyword>
<dbReference type="Gene3D" id="1.10.287.130">
    <property type="match status" value="1"/>
</dbReference>
<feature type="domain" description="Response regulatory" evidence="15">
    <location>
        <begin position="635"/>
        <end position="742"/>
    </location>
</feature>
<accession>Q2SG95</accession>
<dbReference type="SUPFAM" id="SSF55785">
    <property type="entry name" value="PYP-like sensor domain (PAS domain)"/>
    <property type="match status" value="2"/>
</dbReference>
<dbReference type="EMBL" id="CP000155">
    <property type="protein sequence ID" value="ABC30329.1"/>
    <property type="molecule type" value="Genomic_DNA"/>
</dbReference>
<feature type="domain" description="PAS" evidence="16">
    <location>
        <begin position="18"/>
        <end position="88"/>
    </location>
</feature>
<sequence>MSGKLNHKAGGSGFRSESDSRVRAIVEAVADGIITIDNQGVIESFNPAAERIFGYDAEEAVGRNVQMLMPSPFREHHDSYLANYLQTGNAQIIGVGREVLGLRKDGSLFPLDLAVTEMQVEGRRMFTGVVRDISERKASELALQDREARVRAIVDTVVDGIITIDGAGLIDTFNPAAERIFGYAASDVIGVNVSILMPEPYHSEHDGYIAKFMHTGEAKVIGVGREVTGRRRDGSTFPMELAVSEMTVEGRRMFTGVVRDITDRKRMERQKDEFIATVSHELRTPLTAIGGALGLVLGKHGGELPKTVLKMLKVAHRNCDRLTLLINDILEIEKLESGALKFELEDQDLATLIQRSLEDHKEFAGKYQVELRFSNSPPRPWVHVDERRFHQVMSNLISNAVKYSPRGGAVDIAVSDVANRVRVHVKDYGKGIPEDFHSRVFERFSQADSSDTREQGGTGLGLSIAKAIVEHHGGEIGFFSKTNEGAEFYFDLPIRSPEKRPKVSARPCALVCEKDKVLADLLAKAVRAEGLCCEVASDATNALRCLEENQYCLLIIDSALSDDGGFTFMRTLRHVPAAAQLPMLVISDDGYRNGADPRLERGGLAPQAWLSRSHPDLAQFRSIIHQVLLRQERPRILHVEDDPDLVQVARSVLEEIADIQQADALEQARRMLKEQKYDLVILDLELLDGPGDELVDELKPEEIPVIIFSSYPASPQLCAKVQATLVKTMADNAKLRMTVRNLLSARGRARPPDLAATSAPETDPVRNAAAGDASQDAH</sequence>
<dbReference type="InterPro" id="IPR003594">
    <property type="entry name" value="HATPase_dom"/>
</dbReference>
<dbReference type="STRING" id="349521.HCH_03588"/>
<dbReference type="Gene3D" id="3.40.50.2300">
    <property type="match status" value="2"/>
</dbReference>
<evidence type="ECO:0000256" key="1">
    <source>
        <dbReference type="ARBA" id="ARBA00000085"/>
    </source>
</evidence>
<evidence type="ECO:0000256" key="5">
    <source>
        <dbReference type="ARBA" id="ARBA00022741"/>
    </source>
</evidence>
<comment type="function">
    <text evidence="10">Putative oxygen sensor; modulates the activity of FixJ, a transcriptional activator of nitrogen fixation fixK gene. FixL probably acts as a kinase that phosphorylates FixJ.</text>
</comment>
<feature type="domain" description="Histidine kinase" evidence="14">
    <location>
        <begin position="277"/>
        <end position="496"/>
    </location>
</feature>
<evidence type="ECO:0000313" key="19">
    <source>
        <dbReference type="Proteomes" id="UP000000238"/>
    </source>
</evidence>
<dbReference type="SUPFAM" id="SSF55874">
    <property type="entry name" value="ATPase domain of HSP90 chaperone/DNA topoisomerase II/histidine kinase"/>
    <property type="match status" value="1"/>
</dbReference>
<feature type="region of interest" description="Disordered" evidence="13">
    <location>
        <begin position="748"/>
        <end position="778"/>
    </location>
</feature>
<dbReference type="InterPro" id="IPR005467">
    <property type="entry name" value="His_kinase_dom"/>
</dbReference>
<dbReference type="GO" id="GO:0006355">
    <property type="term" value="P:regulation of DNA-templated transcription"/>
    <property type="evidence" value="ECO:0007669"/>
    <property type="project" value="InterPro"/>
</dbReference>
<feature type="domain" description="PAC" evidence="17">
    <location>
        <begin position="223"/>
        <end position="273"/>
    </location>
</feature>
<organism evidence="18 19">
    <name type="scientific">Hahella chejuensis (strain KCTC 2396)</name>
    <dbReference type="NCBI Taxonomy" id="349521"/>
    <lineage>
        <taxon>Bacteria</taxon>
        <taxon>Pseudomonadati</taxon>
        <taxon>Pseudomonadota</taxon>
        <taxon>Gammaproteobacteria</taxon>
        <taxon>Oceanospirillales</taxon>
        <taxon>Hahellaceae</taxon>
        <taxon>Hahella</taxon>
    </lineage>
</organism>
<dbReference type="eggNOG" id="COG0784">
    <property type="taxonomic scope" value="Bacteria"/>
</dbReference>
<dbReference type="eggNOG" id="COG5000">
    <property type="taxonomic scope" value="Bacteria"/>
</dbReference>
<dbReference type="InterPro" id="IPR036097">
    <property type="entry name" value="HisK_dim/P_sf"/>
</dbReference>
<keyword evidence="9" id="KW-0472">Membrane</keyword>
<dbReference type="PANTHER" id="PTHR43047">
    <property type="entry name" value="TWO-COMPONENT HISTIDINE PROTEIN KINASE"/>
    <property type="match status" value="1"/>
</dbReference>
<evidence type="ECO:0000259" key="16">
    <source>
        <dbReference type="PROSITE" id="PS50112"/>
    </source>
</evidence>
<evidence type="ECO:0000313" key="18">
    <source>
        <dbReference type="EMBL" id="ABC30329.1"/>
    </source>
</evidence>
<proteinExistence type="predicted"/>
<dbReference type="CDD" id="cd00130">
    <property type="entry name" value="PAS"/>
    <property type="match status" value="2"/>
</dbReference>
<evidence type="ECO:0000256" key="10">
    <source>
        <dbReference type="ARBA" id="ARBA00059827"/>
    </source>
</evidence>
<dbReference type="PANTHER" id="PTHR43047:SF72">
    <property type="entry name" value="OSMOSENSING HISTIDINE PROTEIN KINASE SLN1"/>
    <property type="match status" value="1"/>
</dbReference>
<dbReference type="FunFam" id="3.30.565.10:FF:000006">
    <property type="entry name" value="Sensor histidine kinase WalK"/>
    <property type="match status" value="1"/>
</dbReference>
<dbReference type="InterPro" id="IPR035965">
    <property type="entry name" value="PAS-like_dom_sf"/>
</dbReference>
<dbReference type="InterPro" id="IPR001610">
    <property type="entry name" value="PAC"/>
</dbReference>
<dbReference type="PROSITE" id="PS50109">
    <property type="entry name" value="HIS_KIN"/>
    <property type="match status" value="1"/>
</dbReference>
<dbReference type="CDD" id="cd16922">
    <property type="entry name" value="HATPase_EvgS-ArcB-TorS-like"/>
    <property type="match status" value="1"/>
</dbReference>
<dbReference type="Proteomes" id="UP000000238">
    <property type="component" value="Chromosome"/>
</dbReference>
<dbReference type="PROSITE" id="PS50110">
    <property type="entry name" value="RESPONSE_REGULATORY"/>
    <property type="match status" value="2"/>
</dbReference>
<dbReference type="eggNOG" id="COG0745">
    <property type="taxonomic scope" value="Bacteria"/>
</dbReference>
<dbReference type="OrthoDB" id="8573350at2"/>
<evidence type="ECO:0000256" key="6">
    <source>
        <dbReference type="ARBA" id="ARBA00022777"/>
    </source>
</evidence>
<dbReference type="InterPro" id="IPR000014">
    <property type="entry name" value="PAS"/>
</dbReference>
<dbReference type="InterPro" id="IPR036890">
    <property type="entry name" value="HATPase_C_sf"/>
</dbReference>
<dbReference type="GO" id="GO:0005886">
    <property type="term" value="C:plasma membrane"/>
    <property type="evidence" value="ECO:0007669"/>
    <property type="project" value="UniProtKB-ARBA"/>
</dbReference>
<dbReference type="FunFam" id="3.30.450.20:FF:000060">
    <property type="entry name" value="Sensor protein FixL"/>
    <property type="match status" value="2"/>
</dbReference>
<keyword evidence="19" id="KW-1185">Reference proteome</keyword>
<dbReference type="SMART" id="SM00387">
    <property type="entry name" value="HATPase_c"/>
    <property type="match status" value="1"/>
</dbReference>
<dbReference type="Pfam" id="PF00072">
    <property type="entry name" value="Response_reg"/>
    <property type="match status" value="1"/>
</dbReference>
<dbReference type="Gene3D" id="3.30.565.10">
    <property type="entry name" value="Histidine kinase-like ATPase, C-terminal domain"/>
    <property type="match status" value="1"/>
</dbReference>
<feature type="modified residue" description="4-aspartylphosphate" evidence="12">
    <location>
        <position position="683"/>
    </location>
</feature>
<dbReference type="CDD" id="cd00156">
    <property type="entry name" value="REC"/>
    <property type="match status" value="1"/>
</dbReference>
<dbReference type="GO" id="GO:0005524">
    <property type="term" value="F:ATP binding"/>
    <property type="evidence" value="ECO:0007669"/>
    <property type="project" value="UniProtKB-KW"/>
</dbReference>
<dbReference type="InterPro" id="IPR001789">
    <property type="entry name" value="Sig_transdc_resp-reg_receiver"/>
</dbReference>
<dbReference type="GO" id="GO:0009927">
    <property type="term" value="F:histidine phosphotransfer kinase activity"/>
    <property type="evidence" value="ECO:0007669"/>
    <property type="project" value="TreeGrafter"/>
</dbReference>
<feature type="domain" description="PAC" evidence="17">
    <location>
        <begin position="95"/>
        <end position="145"/>
    </location>
</feature>
<protein>
    <recommendedName>
        <fullName evidence="11">Sensor protein FixL</fullName>
        <ecNumber evidence="2">2.7.13.3</ecNumber>
    </recommendedName>
</protein>
<evidence type="ECO:0000256" key="3">
    <source>
        <dbReference type="ARBA" id="ARBA00022553"/>
    </source>
</evidence>
<evidence type="ECO:0000256" key="13">
    <source>
        <dbReference type="SAM" id="MobiDB-lite"/>
    </source>
</evidence>
<keyword evidence="4" id="KW-0808">Transferase</keyword>
<dbReference type="SMART" id="SM00388">
    <property type="entry name" value="HisKA"/>
    <property type="match status" value="1"/>
</dbReference>
<dbReference type="NCBIfam" id="TIGR00229">
    <property type="entry name" value="sensory_box"/>
    <property type="match status" value="2"/>
</dbReference>
<dbReference type="EC" id="2.7.13.3" evidence="2"/>
<dbReference type="Pfam" id="PF02518">
    <property type="entry name" value="HATPase_c"/>
    <property type="match status" value="1"/>
</dbReference>
<dbReference type="InterPro" id="IPR013767">
    <property type="entry name" value="PAS_fold"/>
</dbReference>
<reference evidence="18 19" key="1">
    <citation type="journal article" date="2005" name="Nucleic Acids Res.">
        <title>Genomic blueprint of Hahella chejuensis, a marine microbe producing an algicidal agent.</title>
        <authorList>
            <person name="Jeong H."/>
            <person name="Yim J.H."/>
            <person name="Lee C."/>
            <person name="Choi S.-H."/>
            <person name="Park Y.K."/>
            <person name="Yoon S.H."/>
            <person name="Hur C.-G."/>
            <person name="Kang H.-Y."/>
            <person name="Kim D."/>
            <person name="Lee H.H."/>
            <person name="Park K.H."/>
            <person name="Park S.-H."/>
            <person name="Park H.-S."/>
            <person name="Lee H.K."/>
            <person name="Oh T.K."/>
            <person name="Kim J.F."/>
        </authorList>
    </citation>
    <scope>NUCLEOTIDE SEQUENCE [LARGE SCALE GENOMIC DNA]</scope>
    <source>
        <strain evidence="18 19">KCTC 2396</strain>
    </source>
</reference>
<evidence type="ECO:0000259" key="17">
    <source>
        <dbReference type="PROSITE" id="PS50113"/>
    </source>
</evidence>
<dbReference type="InterPro" id="IPR004358">
    <property type="entry name" value="Sig_transdc_His_kin-like_C"/>
</dbReference>
<dbReference type="eggNOG" id="COG5002">
    <property type="taxonomic scope" value="Bacteria"/>
</dbReference>
<evidence type="ECO:0000259" key="14">
    <source>
        <dbReference type="PROSITE" id="PS50109"/>
    </source>
</evidence>
<evidence type="ECO:0000256" key="2">
    <source>
        <dbReference type="ARBA" id="ARBA00012438"/>
    </source>
</evidence>
<dbReference type="Pfam" id="PF00989">
    <property type="entry name" value="PAS"/>
    <property type="match status" value="2"/>
</dbReference>
<evidence type="ECO:0000256" key="4">
    <source>
        <dbReference type="ARBA" id="ARBA00022679"/>
    </source>
</evidence>
<dbReference type="Gene3D" id="3.30.450.20">
    <property type="entry name" value="PAS domain"/>
    <property type="match status" value="2"/>
</dbReference>
<name>Q2SG95_HAHCH</name>
<evidence type="ECO:0000259" key="15">
    <source>
        <dbReference type="PROSITE" id="PS50110"/>
    </source>
</evidence>
<keyword evidence="7" id="KW-0067">ATP-binding</keyword>
<dbReference type="SUPFAM" id="SSF52172">
    <property type="entry name" value="CheY-like"/>
    <property type="match status" value="2"/>
</dbReference>
<keyword evidence="8" id="KW-0902">Two-component regulatory system</keyword>
<dbReference type="PROSITE" id="PS50112">
    <property type="entry name" value="PAS"/>
    <property type="match status" value="2"/>
</dbReference>
<dbReference type="Pfam" id="PF00512">
    <property type="entry name" value="HisKA"/>
    <property type="match status" value="1"/>
</dbReference>
<evidence type="ECO:0000256" key="7">
    <source>
        <dbReference type="ARBA" id="ARBA00022840"/>
    </source>
</evidence>
<evidence type="ECO:0000256" key="8">
    <source>
        <dbReference type="ARBA" id="ARBA00023012"/>
    </source>
</evidence>
<dbReference type="GO" id="GO:0000155">
    <property type="term" value="F:phosphorelay sensor kinase activity"/>
    <property type="evidence" value="ECO:0007669"/>
    <property type="project" value="InterPro"/>
</dbReference>
<gene>
    <name evidence="18" type="ordered locus">HCH_03588</name>
</gene>
<keyword evidence="3 12" id="KW-0597">Phosphoprotein</keyword>
<dbReference type="AlphaFoldDB" id="Q2SG95"/>
<dbReference type="KEGG" id="hch:HCH_03588"/>
<evidence type="ECO:0000256" key="11">
    <source>
        <dbReference type="ARBA" id="ARBA00070616"/>
    </source>
</evidence>
<dbReference type="SMART" id="SM00091">
    <property type="entry name" value="PAS"/>
    <property type="match status" value="2"/>
</dbReference>
<dbReference type="InterPro" id="IPR011006">
    <property type="entry name" value="CheY-like_superfamily"/>
</dbReference>
<dbReference type="CDD" id="cd00082">
    <property type="entry name" value="HisKA"/>
    <property type="match status" value="1"/>
</dbReference>